<dbReference type="Proteomes" id="UP000466345">
    <property type="component" value="Unassembled WGS sequence"/>
</dbReference>
<protein>
    <submittedName>
        <fullName evidence="1">Uncharacterized protein</fullName>
    </submittedName>
</protein>
<sequence length="34" mass="3752">MVVTDVGDDHVKVHFRLEVDEYGWPPAAGDTKAP</sequence>
<proteinExistence type="predicted"/>
<keyword evidence="2" id="KW-1185">Reference proteome</keyword>
<accession>A0A7K0CBU5</accession>
<dbReference type="EMBL" id="WEGJ01000002">
    <property type="protein sequence ID" value="MQY10886.1"/>
    <property type="molecule type" value="Genomic_DNA"/>
</dbReference>
<reference evidence="1 2" key="1">
    <citation type="submission" date="2019-10" db="EMBL/GenBank/DDBJ databases">
        <title>Streptomyces smaragdinus sp. nov. and Streptomyces fabii sp. nov., isolated from the gut of fungus growing-termite Macrotermes natalensis.</title>
        <authorList>
            <person name="Schwitalla J."/>
            <person name="Benndorf R."/>
            <person name="Martin K."/>
            <person name="De Beer W."/>
            <person name="Kaster A.-K."/>
            <person name="Vollmers J."/>
            <person name="Poulsen M."/>
            <person name="Beemelmanns C."/>
        </authorList>
    </citation>
    <scope>NUCLEOTIDE SEQUENCE [LARGE SCALE GENOMIC DNA]</scope>
    <source>
        <strain evidence="1 2">RB5</strain>
    </source>
</reference>
<evidence type="ECO:0000313" key="1">
    <source>
        <dbReference type="EMBL" id="MQY10886.1"/>
    </source>
</evidence>
<name>A0A7K0CBU5_9ACTN</name>
<evidence type="ECO:0000313" key="2">
    <source>
        <dbReference type="Proteomes" id="UP000466345"/>
    </source>
</evidence>
<comment type="caution">
    <text evidence="1">The sequence shown here is derived from an EMBL/GenBank/DDBJ whole genome shotgun (WGS) entry which is preliminary data.</text>
</comment>
<gene>
    <name evidence="1" type="ORF">SRB5_09990</name>
</gene>
<organism evidence="1 2">
    <name type="scientific">Streptomyces smaragdinus</name>
    <dbReference type="NCBI Taxonomy" id="2585196"/>
    <lineage>
        <taxon>Bacteria</taxon>
        <taxon>Bacillati</taxon>
        <taxon>Actinomycetota</taxon>
        <taxon>Actinomycetes</taxon>
        <taxon>Kitasatosporales</taxon>
        <taxon>Streptomycetaceae</taxon>
        <taxon>Streptomyces</taxon>
    </lineage>
</organism>
<dbReference type="AlphaFoldDB" id="A0A7K0CBU5"/>